<reference evidence="2" key="2">
    <citation type="submission" date="2021-04" db="EMBL/GenBank/DDBJ databases">
        <title>Brevibacillus composti FJAT-54423, complete genome.</title>
        <authorList>
            <person name="Tang R."/>
        </authorList>
    </citation>
    <scope>NUCLEOTIDE SEQUENCE</scope>
    <source>
        <strain evidence="2">FJAT-54424</strain>
    </source>
</reference>
<accession>A0A7T5JNU0</accession>
<proteinExistence type="predicted"/>
<dbReference type="Proteomes" id="UP000677234">
    <property type="component" value="Chromosome"/>
</dbReference>
<gene>
    <name evidence="1" type="ORF">JD108_01875</name>
    <name evidence="2" type="ORF">KDJ56_01875</name>
</gene>
<reference evidence="1 3" key="1">
    <citation type="submission" date="2020-12" db="EMBL/GenBank/DDBJ databases">
        <title>strain FJAT-54423T represents a novel species of the genus Brevibacillus.</title>
        <authorList>
            <person name="Tang R."/>
        </authorList>
    </citation>
    <scope>NUCLEOTIDE SEQUENCE [LARGE SCALE GENOMIC DNA]</scope>
    <source>
        <strain evidence="1 3">FJAT-54423</strain>
    </source>
</reference>
<protein>
    <submittedName>
        <fullName evidence="1">Uncharacterized protein</fullName>
    </submittedName>
</protein>
<dbReference type="AlphaFoldDB" id="A0A7T5JNU0"/>
<dbReference type="Proteomes" id="UP000595847">
    <property type="component" value="Chromosome"/>
</dbReference>
<name>A0A7T5JNU0_9BACL</name>
<sequence>MKLLWIMSPATGIYKSALAPFKRGLQQIYMSVDMIVDGSSYRLVGIYPMSVLLRMETNFGQFAIVDQEGRLVSDYDLTRRCLRMYQLIVTLDNNLAFLQKNLAGDPQAFAPMIRCVEELGKRLCAHLGQQEREAAQVHLDGYQEYLQTAMELGNQMNALGREIMQRLEPIRAGQPLKETEIGVLDGRMLAFMEESRKRVLVLLESHTARTESRRLLKEAMDKEWFSSGEEKLARNVVGLLDDSFRVERISIHERGTQTREQAIWTIVNEERDFIGKHTDELLKKKWLLGAEGASILA</sequence>
<evidence type="ECO:0000313" key="4">
    <source>
        <dbReference type="Proteomes" id="UP000677234"/>
    </source>
</evidence>
<dbReference type="EMBL" id="CP073708">
    <property type="protein sequence ID" value="QUO41843.1"/>
    <property type="molecule type" value="Genomic_DNA"/>
</dbReference>
<dbReference type="RefSeq" id="WP_198828328.1">
    <property type="nucleotide sequence ID" value="NZ_CP066308.1"/>
</dbReference>
<organism evidence="1 3">
    <name type="scientific">Brevibacillus composti</name>
    <dbReference type="NCBI Taxonomy" id="2796470"/>
    <lineage>
        <taxon>Bacteria</taxon>
        <taxon>Bacillati</taxon>
        <taxon>Bacillota</taxon>
        <taxon>Bacilli</taxon>
        <taxon>Bacillales</taxon>
        <taxon>Paenibacillaceae</taxon>
        <taxon>Brevibacillus</taxon>
    </lineage>
</organism>
<evidence type="ECO:0000313" key="3">
    <source>
        <dbReference type="Proteomes" id="UP000595847"/>
    </source>
</evidence>
<dbReference type="KEGG" id="bcop:JD108_01875"/>
<evidence type="ECO:0000313" key="2">
    <source>
        <dbReference type="EMBL" id="QUO41843.1"/>
    </source>
</evidence>
<keyword evidence="4" id="KW-1185">Reference proteome</keyword>
<evidence type="ECO:0000313" key="1">
    <source>
        <dbReference type="EMBL" id="QQE74758.1"/>
    </source>
</evidence>
<dbReference type="EMBL" id="CP066308">
    <property type="protein sequence ID" value="QQE74758.1"/>
    <property type="molecule type" value="Genomic_DNA"/>
</dbReference>